<reference evidence="3" key="1">
    <citation type="submission" date="2010-12" db="EMBL/GenBank/DDBJ databases">
        <title>Complete sequence of Variovorax paradoxus EPS.</title>
        <authorList>
            <consortium name="US DOE Joint Genome Institute"/>
            <person name="Lucas S."/>
            <person name="Copeland A."/>
            <person name="Lapidus A."/>
            <person name="Cheng J.-F."/>
            <person name="Goodwin L."/>
            <person name="Pitluck S."/>
            <person name="Teshima H."/>
            <person name="Detter J.C."/>
            <person name="Han C."/>
            <person name="Tapia R."/>
            <person name="Land M."/>
            <person name="Hauser L."/>
            <person name="Kyrpides N."/>
            <person name="Ivanova N."/>
            <person name="Ovchinnikova G."/>
            <person name="Orwin P."/>
            <person name="Han J.-I.G."/>
            <person name="Woyke T."/>
        </authorList>
    </citation>
    <scope>NUCLEOTIDE SEQUENCE [LARGE SCALE GENOMIC DNA]</scope>
    <source>
        <strain evidence="3">EPS</strain>
    </source>
</reference>
<dbReference type="CDD" id="cd14947">
    <property type="entry name" value="NBR1_like"/>
    <property type="match status" value="1"/>
</dbReference>
<dbReference type="InterPro" id="IPR032350">
    <property type="entry name" value="Nbr1_FW"/>
</dbReference>
<sequence>MELNTETRLHGLLIRRARELGKTLKMMAIEAGLARSGLYKLADGTIRDPSVHTLLRLAAAMEVSPIALIRLYGDINAPAGVRDRGGSSLGRAQGLNDSRDAAMLNADVTIPHHAVVNGGEVFEKVWEVQNVGEVFWMGRRLVRVDRSCSRIDADLSAESRLHLASAAREIVIPNTPPGGVVRLSARFSAPRENCSIASVWRIEDQALRPCYGTGFFLGVIVTVIDR</sequence>
<dbReference type="Gene3D" id="1.10.260.40">
    <property type="entry name" value="lambda repressor-like DNA-binding domains"/>
    <property type="match status" value="1"/>
</dbReference>
<dbReference type="EMBL" id="CP002417">
    <property type="protein sequence ID" value="ADU34371.1"/>
    <property type="molecule type" value="Genomic_DNA"/>
</dbReference>
<dbReference type="InterPro" id="IPR010982">
    <property type="entry name" value="Lambda_DNA-bd_dom_sf"/>
</dbReference>
<dbReference type="eggNOG" id="COG3636">
    <property type="taxonomic scope" value="Bacteria"/>
</dbReference>
<gene>
    <name evidence="2" type="ordered locus">Varpa_0149</name>
</gene>
<feature type="domain" description="HTH cro/C1-type" evidence="1">
    <location>
        <begin position="13"/>
        <end position="68"/>
    </location>
</feature>
<evidence type="ECO:0000313" key="3">
    <source>
        <dbReference type="Proteomes" id="UP000008917"/>
    </source>
</evidence>
<name>E6UZ42_VARPE</name>
<dbReference type="Pfam" id="PF01381">
    <property type="entry name" value="HTH_3"/>
    <property type="match status" value="1"/>
</dbReference>
<proteinExistence type="predicted"/>
<dbReference type="RefSeq" id="WP_013538618.1">
    <property type="nucleotide sequence ID" value="NC_014931.1"/>
</dbReference>
<dbReference type="HOGENOM" id="CLU_1271067_0_0_4"/>
<dbReference type="SMART" id="SM00530">
    <property type="entry name" value="HTH_XRE"/>
    <property type="match status" value="1"/>
</dbReference>
<dbReference type="Proteomes" id="UP000008917">
    <property type="component" value="Chromosome"/>
</dbReference>
<evidence type="ECO:0000259" key="1">
    <source>
        <dbReference type="PROSITE" id="PS50943"/>
    </source>
</evidence>
<dbReference type="Gene3D" id="2.60.40.10">
    <property type="entry name" value="Immunoglobulins"/>
    <property type="match status" value="1"/>
</dbReference>
<dbReference type="InterPro" id="IPR001387">
    <property type="entry name" value="Cro/C1-type_HTH"/>
</dbReference>
<dbReference type="Pfam" id="PF16158">
    <property type="entry name" value="N_BRCA1_IG"/>
    <property type="match status" value="1"/>
</dbReference>
<dbReference type="GO" id="GO:0003677">
    <property type="term" value="F:DNA binding"/>
    <property type="evidence" value="ECO:0007669"/>
    <property type="project" value="InterPro"/>
</dbReference>
<protein>
    <submittedName>
        <fullName evidence="2">Helix-turn-helix domain protein</fullName>
    </submittedName>
</protein>
<organism evidence="2 3">
    <name type="scientific">Variovorax paradoxus (strain EPS)</name>
    <dbReference type="NCBI Taxonomy" id="595537"/>
    <lineage>
        <taxon>Bacteria</taxon>
        <taxon>Pseudomonadati</taxon>
        <taxon>Pseudomonadota</taxon>
        <taxon>Betaproteobacteria</taxon>
        <taxon>Burkholderiales</taxon>
        <taxon>Comamonadaceae</taxon>
        <taxon>Variovorax</taxon>
    </lineage>
</organism>
<dbReference type="AlphaFoldDB" id="E6UZ42"/>
<reference evidence="2 3" key="2">
    <citation type="journal article" date="2013" name="Genome Announc.">
        <title>Genome of the Root-Associated Plant Growth-Promoting Bacterium Variovorax paradoxus Strain EPS.</title>
        <authorList>
            <person name="Han J.I."/>
            <person name="Spain J.C."/>
            <person name="Leadbetter J.R."/>
            <person name="Ovchinnikova G."/>
            <person name="Goodwin L.A."/>
            <person name="Han C.S."/>
            <person name="Woyke T."/>
            <person name="Davenport K.W."/>
            <person name="Orwin P.M."/>
        </authorList>
    </citation>
    <scope>NUCLEOTIDE SEQUENCE [LARGE SCALE GENOMIC DNA]</scope>
    <source>
        <strain evidence="2 3">EPS</strain>
    </source>
</reference>
<dbReference type="CDD" id="cd00093">
    <property type="entry name" value="HTH_XRE"/>
    <property type="match status" value="1"/>
</dbReference>
<evidence type="ECO:0000313" key="2">
    <source>
        <dbReference type="EMBL" id="ADU34371.1"/>
    </source>
</evidence>
<dbReference type="STRING" id="595537.Varpa_0149"/>
<dbReference type="InterPro" id="IPR013783">
    <property type="entry name" value="Ig-like_fold"/>
</dbReference>
<dbReference type="KEGG" id="vpe:Varpa_0149"/>
<accession>E6UZ42</accession>
<dbReference type="PROSITE" id="PS50943">
    <property type="entry name" value="HTH_CROC1"/>
    <property type="match status" value="1"/>
</dbReference>
<dbReference type="SUPFAM" id="SSF47413">
    <property type="entry name" value="lambda repressor-like DNA-binding domains"/>
    <property type="match status" value="1"/>
</dbReference>
<dbReference type="OrthoDB" id="166850at2"/>